<dbReference type="GO" id="GO:0010230">
    <property type="term" value="P:alternative respiration"/>
    <property type="evidence" value="ECO:0007669"/>
    <property type="project" value="TreeGrafter"/>
</dbReference>
<keyword evidence="5" id="KW-0679">Respiratory chain</keyword>
<keyword evidence="10" id="KW-0249">Electron transport</keyword>
<dbReference type="InterPro" id="IPR002680">
    <property type="entry name" value="AOX"/>
</dbReference>
<dbReference type="EMBL" id="MAYM02000822">
    <property type="protein sequence ID" value="RLN32456.1"/>
    <property type="molecule type" value="Genomic_DNA"/>
</dbReference>
<keyword evidence="7" id="KW-0479">Metal-binding</keyword>
<feature type="transmembrane region" description="Helical" evidence="18">
    <location>
        <begin position="478"/>
        <end position="501"/>
    </location>
</feature>
<comment type="caution">
    <text evidence="19">The sequence shown here is derived from an EMBL/GenBank/DDBJ whole genome shotgun (WGS) entry which is preliminary data.</text>
</comment>
<comment type="similarity">
    <text evidence="3">Belongs to the alternative oxidase family.</text>
</comment>
<evidence type="ECO:0000313" key="22">
    <source>
        <dbReference type="Proteomes" id="UP000285883"/>
    </source>
</evidence>
<gene>
    <name evidence="19" type="ORF">BBI17_009740</name>
    <name evidence="20" type="ORF">BBO99_00009693</name>
</gene>
<organism evidence="19 22">
    <name type="scientific">Phytophthora kernoviae</name>
    <dbReference type="NCBI Taxonomy" id="325452"/>
    <lineage>
        <taxon>Eukaryota</taxon>
        <taxon>Sar</taxon>
        <taxon>Stramenopiles</taxon>
        <taxon>Oomycota</taxon>
        <taxon>Peronosporomycetes</taxon>
        <taxon>Peronosporales</taxon>
        <taxon>Peronosporaceae</taxon>
        <taxon>Phytophthora</taxon>
    </lineage>
</organism>
<evidence type="ECO:0000256" key="15">
    <source>
        <dbReference type="ARBA" id="ARBA00023136"/>
    </source>
</evidence>
<dbReference type="EMBL" id="MBDN02001020">
    <property type="protein sequence ID" value="RLN72767.1"/>
    <property type="molecule type" value="Genomic_DNA"/>
</dbReference>
<evidence type="ECO:0000256" key="1">
    <source>
        <dbReference type="ARBA" id="ARBA00001962"/>
    </source>
</evidence>
<evidence type="ECO:0000256" key="3">
    <source>
        <dbReference type="ARBA" id="ARBA00008388"/>
    </source>
</evidence>
<dbReference type="GO" id="GO:0005743">
    <property type="term" value="C:mitochondrial inner membrane"/>
    <property type="evidence" value="ECO:0007669"/>
    <property type="project" value="UniProtKB-SubCell"/>
</dbReference>
<evidence type="ECO:0000256" key="10">
    <source>
        <dbReference type="ARBA" id="ARBA00022982"/>
    </source>
</evidence>
<dbReference type="Proteomes" id="UP000285883">
    <property type="component" value="Unassembled WGS sequence"/>
</dbReference>
<proteinExistence type="inferred from homology"/>
<dbReference type="PANTHER" id="PTHR31803:SF3">
    <property type="entry name" value="ALTERNATIVE OXIDASE"/>
    <property type="match status" value="1"/>
</dbReference>
<evidence type="ECO:0000256" key="17">
    <source>
        <dbReference type="SAM" id="MobiDB-lite"/>
    </source>
</evidence>
<keyword evidence="21" id="KW-1185">Reference proteome</keyword>
<evidence type="ECO:0000256" key="18">
    <source>
        <dbReference type="SAM" id="Phobius"/>
    </source>
</evidence>
<dbReference type="Gene3D" id="1.20.1260.140">
    <property type="entry name" value="Alternative oxidase"/>
    <property type="match status" value="2"/>
</dbReference>
<dbReference type="CDD" id="cd01053">
    <property type="entry name" value="AOX"/>
    <property type="match status" value="2"/>
</dbReference>
<keyword evidence="8" id="KW-0999">Mitochondrion inner membrane</keyword>
<evidence type="ECO:0000313" key="19">
    <source>
        <dbReference type="EMBL" id="RLN32456.1"/>
    </source>
</evidence>
<keyword evidence="12" id="KW-0560">Oxidoreductase</keyword>
<dbReference type="STRING" id="325452.A0A3R7JY44"/>
<dbReference type="GO" id="GO:0046872">
    <property type="term" value="F:metal ion binding"/>
    <property type="evidence" value="ECO:0007669"/>
    <property type="project" value="UniProtKB-KW"/>
</dbReference>
<keyword evidence="9" id="KW-0809">Transit peptide</keyword>
<evidence type="ECO:0000256" key="11">
    <source>
        <dbReference type="ARBA" id="ARBA00022989"/>
    </source>
</evidence>
<evidence type="ECO:0000256" key="9">
    <source>
        <dbReference type="ARBA" id="ARBA00022946"/>
    </source>
</evidence>
<keyword evidence="14" id="KW-0496">Mitochondrion</keyword>
<dbReference type="Proteomes" id="UP000285624">
    <property type="component" value="Unassembled WGS sequence"/>
</dbReference>
<comment type="function">
    <text evidence="16">Catalyzes cyanide-resistant oxygen consumption. May increase respiration when the cytochrome respiratory pathway is restricted, or in response to low temperatures.</text>
</comment>
<dbReference type="InterPro" id="IPR038659">
    <property type="entry name" value="AOX_sf"/>
</dbReference>
<evidence type="ECO:0000256" key="8">
    <source>
        <dbReference type="ARBA" id="ARBA00022792"/>
    </source>
</evidence>
<keyword evidence="6 18" id="KW-0812">Transmembrane</keyword>
<feature type="transmembrane region" description="Helical" evidence="18">
    <location>
        <begin position="143"/>
        <end position="166"/>
    </location>
</feature>
<sequence length="595" mass="68137">MHFKQSASRHATSENGEPIWDNPINHAVYDLDKITTMEQTHHPIVKFHERVAFIAVKALRTGFDILSGYRGPGGAMTEKDWLNRCLFLESVAGVPGMVGGMLRHLRSLRLLKRDYGWIHTLLEEAENERMHLLIFMNIKQPGYFFRALVVGAQGVFFNGFFLTYLVSPKTCHRFVGYLEEEAVKTYTCLLKDIDDGHLDAWKEQKAPLIAQTYYKLPEDASVYDMIKCVRADECNHRDVNHAFANLDQKKGVSPILHVATVKMMKQTIMQPMFRRQAFGTLKSRQFSSPMTQAALQFSSITAMQSQTGSDPKKAKKNTHPEPTDATNEPAYKAHFLESKNVHALHPTNEIGEPVWDNPINHPVYDLNEITVMEQTHHPVDTRSERIAYYAIKTLRVSFDRVSSYRGPGGGMTEKDWLNRCLFLESIAGVPGMVGGMLRHLRSLRLLKRDYGWIHTLLEEAENERMHLLIFMNIKQPGYFFRALVVGAQGVFFNGFFLTYLVSPKTCHRFVGYLEEEAVKTYTCLLKDIDDGHLDAWKEQKAPLIAQTYYKLPEDASVYDMIKCVRADECNHRDVNHAFANLDQKKDVSPFIDSHQ</sequence>
<evidence type="ECO:0000313" key="20">
    <source>
        <dbReference type="EMBL" id="RLN72767.1"/>
    </source>
</evidence>
<dbReference type="Pfam" id="PF01786">
    <property type="entry name" value="AOX"/>
    <property type="match status" value="2"/>
</dbReference>
<comment type="subcellular location">
    <subcellularLocation>
        <location evidence="2">Mitochondrion inner membrane</location>
    </subcellularLocation>
</comment>
<evidence type="ECO:0000256" key="14">
    <source>
        <dbReference type="ARBA" id="ARBA00023128"/>
    </source>
</evidence>
<dbReference type="FunFam" id="1.20.1260.140:FF:000002">
    <property type="entry name" value="Alternative oxidase"/>
    <property type="match status" value="2"/>
</dbReference>
<evidence type="ECO:0000256" key="6">
    <source>
        <dbReference type="ARBA" id="ARBA00022692"/>
    </source>
</evidence>
<dbReference type="AlphaFoldDB" id="A0A3R7JY44"/>
<keyword evidence="13" id="KW-0408">Iron</keyword>
<evidence type="ECO:0000256" key="4">
    <source>
        <dbReference type="ARBA" id="ARBA00022448"/>
    </source>
</evidence>
<evidence type="ECO:0000256" key="7">
    <source>
        <dbReference type="ARBA" id="ARBA00022723"/>
    </source>
</evidence>
<dbReference type="GO" id="GO:0009916">
    <property type="term" value="F:alternative oxidase activity"/>
    <property type="evidence" value="ECO:0007669"/>
    <property type="project" value="InterPro"/>
</dbReference>
<keyword evidence="11 18" id="KW-1133">Transmembrane helix</keyword>
<keyword evidence="4" id="KW-0813">Transport</keyword>
<feature type="region of interest" description="Disordered" evidence="17">
    <location>
        <begin position="301"/>
        <end position="328"/>
    </location>
</feature>
<dbReference type="PANTHER" id="PTHR31803">
    <property type="entry name" value="ALTERNATIVE OXIDASE"/>
    <property type="match status" value="1"/>
</dbReference>
<keyword evidence="15 18" id="KW-0472">Membrane</keyword>
<protein>
    <recommendedName>
        <fullName evidence="23">Alternative oxidase</fullName>
    </recommendedName>
</protein>
<evidence type="ECO:0000313" key="21">
    <source>
        <dbReference type="Proteomes" id="UP000285624"/>
    </source>
</evidence>
<comment type="cofactor">
    <cofactor evidence="1">
        <name>Fe cation</name>
        <dbReference type="ChEBI" id="CHEBI:24875"/>
    </cofactor>
</comment>
<evidence type="ECO:0000256" key="2">
    <source>
        <dbReference type="ARBA" id="ARBA00004273"/>
    </source>
</evidence>
<evidence type="ECO:0000256" key="5">
    <source>
        <dbReference type="ARBA" id="ARBA00022660"/>
    </source>
</evidence>
<evidence type="ECO:0000256" key="16">
    <source>
        <dbReference type="ARBA" id="ARBA00025285"/>
    </source>
</evidence>
<reference evidence="21 22" key="1">
    <citation type="submission" date="2018-07" db="EMBL/GenBank/DDBJ databases">
        <title>Genome sequencing of oomycete isolates from Chile give support for New Zealand origin for Phytophthora kernoviae and make available the first Nothophytophthora sp. genome.</title>
        <authorList>
            <person name="Studholme D.J."/>
            <person name="Sanfuentes E."/>
            <person name="Panda P."/>
            <person name="Hill R."/>
            <person name="Sambles C."/>
            <person name="Grant M."/>
            <person name="Williams N.M."/>
            <person name="Mcdougal R.L."/>
        </authorList>
    </citation>
    <scope>NUCLEOTIDE SEQUENCE [LARGE SCALE GENOMIC DNA]</scope>
    <source>
        <strain evidence="19">Chile2</strain>
        <strain evidence="20">Chile4</strain>
    </source>
</reference>
<evidence type="ECO:0000256" key="12">
    <source>
        <dbReference type="ARBA" id="ARBA00023002"/>
    </source>
</evidence>
<name>A0A3R7JY44_9STRA</name>
<evidence type="ECO:0000256" key="13">
    <source>
        <dbReference type="ARBA" id="ARBA00023004"/>
    </source>
</evidence>
<evidence type="ECO:0008006" key="23">
    <source>
        <dbReference type="Google" id="ProtNLM"/>
    </source>
</evidence>
<accession>A0A3R7JY44</accession>